<dbReference type="NCBIfam" id="TIGR01863">
    <property type="entry name" value="cas_Csd1"/>
    <property type="match status" value="1"/>
</dbReference>
<accession>A0A5C5WAN2</accession>
<organism evidence="1 2">
    <name type="scientific">Thalassoglobus neptunius</name>
    <dbReference type="NCBI Taxonomy" id="1938619"/>
    <lineage>
        <taxon>Bacteria</taxon>
        <taxon>Pseudomonadati</taxon>
        <taxon>Planctomycetota</taxon>
        <taxon>Planctomycetia</taxon>
        <taxon>Planctomycetales</taxon>
        <taxon>Planctomycetaceae</taxon>
        <taxon>Thalassoglobus</taxon>
    </lineage>
</organism>
<proteinExistence type="predicted"/>
<dbReference type="OrthoDB" id="9778918at2"/>
<dbReference type="InterPro" id="IPR010144">
    <property type="entry name" value="CRISPR-assoc_prot_Csd1-typ"/>
</dbReference>
<dbReference type="EMBL" id="SIHI01000024">
    <property type="protein sequence ID" value="TWT47061.1"/>
    <property type="molecule type" value="Genomic_DNA"/>
</dbReference>
<gene>
    <name evidence="1" type="ORF">KOR42_41730</name>
</gene>
<evidence type="ECO:0000313" key="2">
    <source>
        <dbReference type="Proteomes" id="UP000317243"/>
    </source>
</evidence>
<protein>
    <submittedName>
        <fullName evidence="1">CRISPR-associated protein (Cas_Csd1)</fullName>
    </submittedName>
</protein>
<keyword evidence="2" id="KW-1185">Reference proteome</keyword>
<name>A0A5C5WAN2_9PLAN</name>
<reference evidence="1 2" key="1">
    <citation type="submission" date="2019-02" db="EMBL/GenBank/DDBJ databases">
        <title>Deep-cultivation of Planctomycetes and their phenomic and genomic characterization uncovers novel biology.</title>
        <authorList>
            <person name="Wiegand S."/>
            <person name="Jogler M."/>
            <person name="Boedeker C."/>
            <person name="Pinto D."/>
            <person name="Vollmers J."/>
            <person name="Rivas-Marin E."/>
            <person name="Kohn T."/>
            <person name="Peeters S.H."/>
            <person name="Heuer A."/>
            <person name="Rast P."/>
            <person name="Oberbeckmann S."/>
            <person name="Bunk B."/>
            <person name="Jeske O."/>
            <person name="Meyerdierks A."/>
            <person name="Storesund J.E."/>
            <person name="Kallscheuer N."/>
            <person name="Luecker S."/>
            <person name="Lage O.M."/>
            <person name="Pohl T."/>
            <person name="Merkel B.J."/>
            <person name="Hornburger P."/>
            <person name="Mueller R.-W."/>
            <person name="Bruemmer F."/>
            <person name="Labrenz M."/>
            <person name="Spormann A.M."/>
            <person name="Op Den Camp H."/>
            <person name="Overmann J."/>
            <person name="Amann R."/>
            <person name="Jetten M.S.M."/>
            <person name="Mascher T."/>
            <person name="Medema M.H."/>
            <person name="Devos D.P."/>
            <person name="Kaster A.-K."/>
            <person name="Ovreas L."/>
            <person name="Rohde M."/>
            <person name="Galperin M.Y."/>
            <person name="Jogler C."/>
        </authorList>
    </citation>
    <scope>NUCLEOTIDE SEQUENCE [LARGE SCALE GENOMIC DNA]</scope>
    <source>
        <strain evidence="1 2">KOR42</strain>
    </source>
</reference>
<dbReference type="AlphaFoldDB" id="A0A5C5WAN2"/>
<comment type="caution">
    <text evidence="1">The sequence shown here is derived from an EMBL/GenBank/DDBJ whole genome shotgun (WGS) entry which is preliminary data.</text>
</comment>
<dbReference type="Proteomes" id="UP000317243">
    <property type="component" value="Unassembled WGS sequence"/>
</dbReference>
<evidence type="ECO:0000313" key="1">
    <source>
        <dbReference type="EMBL" id="TWT47061.1"/>
    </source>
</evidence>
<dbReference type="CDD" id="cd09757">
    <property type="entry name" value="Cas8c_I-C"/>
    <property type="match status" value="1"/>
</dbReference>
<dbReference type="Pfam" id="PF09709">
    <property type="entry name" value="Cas_Csd1"/>
    <property type="match status" value="1"/>
</dbReference>
<sequence length="582" mass="66008">MILQALNSYYERLENDSDQDVAPFGFSRQQVSFCVVLERDGTLANIEDARVEIGEKKKRLVPQSFVVCGGAKPSGSGINPRFLWDNPAYMLGYRREDNKPERTLQEFEAFRDKHLELEKQINVDEFSTVCRFLEKWEPSNASTYEKLVEVGTGFGVFRIRAEKKFIHEHTGIRNWWQSQLSSDDADQSGESGQCLVTGRSGTLARLHEPKIKGVAGGQSAGTAIVSFNLDAFESYGKSQSFNAPVSEQAAFQYCTALNHLLVDRSRRVQIGDATTVFWTEKPTQGENFLGLALGTQSAEDEDTETIRKTLDAIGKGGFPAELGDRDTPFYVLGLSPNAARASVRFWLKSTLGEMFEKLKEHHDDLEIDRSQRDALYIYPWQIIRETARESKDIPPLLSGALMRSILTGGPYPQMLLSSIIRRIRADRRVNHIRAATIKACLNRNSRFNIQNLEQEIPMSLDSDREDPPYRLGRLFAELEKTQEDALTGINDTIKDRYFGAASATPGSVFPRLIRMSQHHLGKLERGKKIYHEKRIQEICEKLDGFPPHLNLRDQGLFAIGYYHQRQDLFKKKSESEPVSTQE</sequence>
<dbReference type="RefSeq" id="WP_146511561.1">
    <property type="nucleotide sequence ID" value="NZ_SIHI01000024.1"/>
</dbReference>